<reference evidence="2 3" key="1">
    <citation type="submission" date="2013-08" db="EMBL/GenBank/DDBJ databases">
        <authorList>
            <person name="Weinstock G."/>
            <person name="Sodergren E."/>
            <person name="Wylie T."/>
            <person name="Fulton L."/>
            <person name="Fulton R."/>
            <person name="Fronick C."/>
            <person name="O'Laughlin M."/>
            <person name="Godfrey J."/>
            <person name="Miner T."/>
            <person name="Herter B."/>
            <person name="Appelbaum E."/>
            <person name="Cordes M."/>
            <person name="Lek S."/>
            <person name="Wollam A."/>
            <person name="Pepin K.H."/>
            <person name="Palsikar V.B."/>
            <person name="Mitreva M."/>
            <person name="Wilson R.K."/>
        </authorList>
    </citation>
    <scope>NUCLEOTIDE SEQUENCE [LARGE SCALE GENOMIC DNA]</scope>
    <source>
        <strain evidence="2 3">ATCC BAA-474</strain>
    </source>
</reference>
<organism evidence="2 3">
    <name type="scientific">Cetobacterium somerae ATCC BAA-474</name>
    <dbReference type="NCBI Taxonomy" id="1319815"/>
    <lineage>
        <taxon>Bacteria</taxon>
        <taxon>Fusobacteriati</taxon>
        <taxon>Fusobacteriota</taxon>
        <taxon>Fusobacteriia</taxon>
        <taxon>Fusobacteriales</taxon>
        <taxon>Fusobacteriaceae</taxon>
        <taxon>Cetobacterium</taxon>
    </lineage>
</organism>
<feature type="signal peptide" evidence="1">
    <location>
        <begin position="1"/>
        <end position="18"/>
    </location>
</feature>
<evidence type="ECO:0000313" key="3">
    <source>
        <dbReference type="Proteomes" id="UP000017081"/>
    </source>
</evidence>
<comment type="caution">
    <text evidence="2">The sequence shown here is derived from an EMBL/GenBank/DDBJ whole genome shotgun (WGS) entry which is preliminary data.</text>
</comment>
<dbReference type="Pfam" id="PF14352">
    <property type="entry name" value="DUF4402"/>
    <property type="match status" value="1"/>
</dbReference>
<keyword evidence="1" id="KW-0732">Signal</keyword>
<keyword evidence="3" id="KW-1185">Reference proteome</keyword>
<evidence type="ECO:0008006" key="4">
    <source>
        <dbReference type="Google" id="ProtNLM"/>
    </source>
</evidence>
<accession>U7VAX1</accession>
<gene>
    <name evidence="2" type="ORF">HMPREF0202_02176</name>
</gene>
<proteinExistence type="predicted"/>
<dbReference type="RefSeq" id="WP_023051708.1">
    <property type="nucleotide sequence ID" value="NZ_CP173065.2"/>
</dbReference>
<dbReference type="HOGENOM" id="CLU_1774057_0_0_0"/>
<evidence type="ECO:0000313" key="2">
    <source>
        <dbReference type="EMBL" id="ERT67958.1"/>
    </source>
</evidence>
<evidence type="ECO:0000256" key="1">
    <source>
        <dbReference type="SAM" id="SignalP"/>
    </source>
</evidence>
<sequence length="146" mass="15641">MKKLLILLSLTTAMTAFGNNNTNPANMNVSATIMETLTVRVDQPAEFGKIAKGTSGNTAIGRFSVKGQGNNQAKITISGLTNNGKLTLRNISGATISADVDHTEETLSLKHDEFVAATPIRFTLNVPDNQQTGLYEGNVTIQARYN</sequence>
<dbReference type="AlphaFoldDB" id="U7VAX1"/>
<name>U7VAX1_9FUSO</name>
<dbReference type="Proteomes" id="UP000017081">
    <property type="component" value="Unassembled WGS sequence"/>
</dbReference>
<dbReference type="EMBL" id="AXZF01000096">
    <property type="protein sequence ID" value="ERT67958.1"/>
    <property type="molecule type" value="Genomic_DNA"/>
</dbReference>
<dbReference type="InterPro" id="IPR025514">
    <property type="entry name" value="DUF4402"/>
</dbReference>
<feature type="chain" id="PRO_5004688644" description="DUF4402 domain-containing protein" evidence="1">
    <location>
        <begin position="19"/>
        <end position="146"/>
    </location>
</feature>
<protein>
    <recommendedName>
        <fullName evidence="4">DUF4402 domain-containing protein</fullName>
    </recommendedName>
</protein>